<evidence type="ECO:0000313" key="5">
    <source>
        <dbReference type="EMBL" id="CAI4011004.1"/>
    </source>
</evidence>
<dbReference type="Pfam" id="PF12796">
    <property type="entry name" value="Ank_2"/>
    <property type="match status" value="4"/>
</dbReference>
<reference evidence="5" key="1">
    <citation type="submission" date="2022-10" db="EMBL/GenBank/DDBJ databases">
        <authorList>
            <person name="Chen Y."/>
            <person name="Dougan E. K."/>
            <person name="Chan C."/>
            <person name="Rhodes N."/>
            <person name="Thang M."/>
        </authorList>
    </citation>
    <scope>NUCLEOTIDE SEQUENCE</scope>
</reference>
<accession>A0A9P1DIJ0</accession>
<comment type="caution">
    <text evidence="5">The sequence shown here is derived from an EMBL/GenBank/DDBJ whole genome shotgun (WGS) entry which is preliminary data.</text>
</comment>
<evidence type="ECO:0000256" key="4">
    <source>
        <dbReference type="SAM" id="MobiDB-lite"/>
    </source>
</evidence>
<sequence>MAFPSVNEAQRLVDQLLWAAVKSHTVKVVDDLVARHKANPKQVNRIGQTLLFEAAQHVSGQQAFEITELLVRQHRVSAAVIDNRQQNACFYAAKHGHSQLCEFLIASGCSVSHTDTSGQTPVFYSVRAGHVTQLKIGATEALLKHGAAIDARDQNGFTPIFWAAEAGKVQMMTLGLQERKHLVQKGATTDMLSNMGGDIFASATGPALKYALELGMDPNRTLSKGQTNLFGAAKRGDVEKVKVLVETHNADLNHRDEYGQTCLFYAAAHGGLKVTDLLLVQYKADALIKDAWSLVPEPCLLRGDAERKQQKAIEAAQKRQRAAAAQLRKREEKLAKAQKKAEESKSELELRERQLQPELQRRHQARESVHLRRRSRQPRGNATSSCAKKEDKGFLRILRNSLTSGMSLWINANFYRARSAAEALAPALFLKKRIAGQRLWVDGAQRLVDQLLWAAVKSHTVKVVDDLVARHKANPKQVNRIGQTLLFEAAQHVSGQQAFEITELLVRQHGVSAAVIDNRQQNACFYAAKHGHSQLCEFLIASGCSVSHTDTSGQTPVFYSVRAGHIGATEALLKHGAAIDARDQHGFTPIFWAAEAGKVQMMKHLVQKGATTDMLSNMGGDIFASATGPALKYALELGMDPNRILSKGQTNLFGAAKRGDVEKVKVLFETHNADLNHRDEYGQTCLFYAAAHGGCTVTHVLLGKYKADALIKDNHGRTARQYMLELEKLDEYKDIVKLLGDAERKQQKAIEAAQKKQRAAAAQLRKREEKLAKAQKKAEEQERARAERAAAATRAAAASSSSRKRPSSAEEPAAKRQRYELVCQEGRQRIPQDSEKFTDKWHELVDQCQFLQGPTRKAENARTGDDLILVQRRTSSSVDKPVLLMAHPKGACSSFVSQEENCRTDFKLR</sequence>
<dbReference type="SMART" id="SM00248">
    <property type="entry name" value="ANK"/>
    <property type="match status" value="12"/>
</dbReference>
<dbReference type="InterPro" id="IPR002110">
    <property type="entry name" value="Ankyrin_rpt"/>
</dbReference>
<keyword evidence="8" id="KW-1185">Reference proteome</keyword>
<dbReference type="InterPro" id="IPR036770">
    <property type="entry name" value="Ankyrin_rpt-contain_sf"/>
</dbReference>
<dbReference type="PROSITE" id="PS50088">
    <property type="entry name" value="ANK_REPEAT"/>
    <property type="match status" value="3"/>
</dbReference>
<dbReference type="PROSITE" id="PS50297">
    <property type="entry name" value="ANK_REP_REGION"/>
    <property type="match status" value="3"/>
</dbReference>
<feature type="repeat" description="ANK" evidence="3">
    <location>
        <begin position="585"/>
        <end position="617"/>
    </location>
</feature>
<gene>
    <name evidence="5" type="ORF">C1SCF055_LOCUS36216</name>
</gene>
<feature type="compositionally biased region" description="Basic and acidic residues" evidence="4">
    <location>
        <begin position="770"/>
        <end position="788"/>
    </location>
</feature>
<dbReference type="OrthoDB" id="448960at2759"/>
<evidence type="ECO:0000313" key="7">
    <source>
        <dbReference type="EMBL" id="CAL4798316.1"/>
    </source>
</evidence>
<dbReference type="SUPFAM" id="SSF48403">
    <property type="entry name" value="Ankyrin repeat"/>
    <property type="match status" value="2"/>
</dbReference>
<feature type="compositionally biased region" description="Basic and acidic residues" evidence="4">
    <location>
        <begin position="331"/>
        <end position="370"/>
    </location>
</feature>
<dbReference type="AlphaFoldDB" id="A0A9P1DIJ0"/>
<proteinExistence type="predicted"/>
<feature type="compositionally biased region" description="Low complexity" evidence="4">
    <location>
        <begin position="789"/>
        <end position="801"/>
    </location>
</feature>
<evidence type="ECO:0000256" key="1">
    <source>
        <dbReference type="ARBA" id="ARBA00022737"/>
    </source>
</evidence>
<feature type="region of interest" description="Disordered" evidence="4">
    <location>
        <begin position="331"/>
        <end position="387"/>
    </location>
</feature>
<dbReference type="Gene3D" id="1.25.40.20">
    <property type="entry name" value="Ankyrin repeat-containing domain"/>
    <property type="match status" value="4"/>
</dbReference>
<feature type="region of interest" description="Disordered" evidence="4">
    <location>
        <begin position="770"/>
        <end position="817"/>
    </location>
</feature>
<feature type="repeat" description="ANK" evidence="3">
    <location>
        <begin position="117"/>
        <end position="154"/>
    </location>
</feature>
<dbReference type="PANTHER" id="PTHR24198">
    <property type="entry name" value="ANKYRIN REPEAT AND PROTEIN KINASE DOMAIN-CONTAINING PROTEIN"/>
    <property type="match status" value="1"/>
</dbReference>
<evidence type="ECO:0000256" key="3">
    <source>
        <dbReference type="PROSITE-ProRule" id="PRU00023"/>
    </source>
</evidence>
<evidence type="ECO:0000313" key="8">
    <source>
        <dbReference type="Proteomes" id="UP001152797"/>
    </source>
</evidence>
<dbReference type="PANTHER" id="PTHR24198:SF165">
    <property type="entry name" value="ANKYRIN REPEAT-CONTAINING PROTEIN-RELATED"/>
    <property type="match status" value="1"/>
</dbReference>
<dbReference type="EMBL" id="CAMXCT030005001">
    <property type="protein sequence ID" value="CAL4798316.1"/>
    <property type="molecule type" value="Genomic_DNA"/>
</dbReference>
<dbReference type="EMBL" id="CAMXCT010005001">
    <property type="protein sequence ID" value="CAI4011004.1"/>
    <property type="molecule type" value="Genomic_DNA"/>
</dbReference>
<keyword evidence="1" id="KW-0677">Repeat</keyword>
<dbReference type="Proteomes" id="UP001152797">
    <property type="component" value="Unassembled WGS sequence"/>
</dbReference>
<organism evidence="5">
    <name type="scientific">Cladocopium goreaui</name>
    <dbReference type="NCBI Taxonomy" id="2562237"/>
    <lineage>
        <taxon>Eukaryota</taxon>
        <taxon>Sar</taxon>
        <taxon>Alveolata</taxon>
        <taxon>Dinophyceae</taxon>
        <taxon>Suessiales</taxon>
        <taxon>Symbiodiniaceae</taxon>
        <taxon>Cladocopium</taxon>
    </lineage>
</organism>
<name>A0A9P1DIJ0_9DINO</name>
<protein>
    <submittedName>
        <fullName evidence="7">Serine/threonine-protein phosphatase 6 regulatory ankyrin repeat subunit B (PP6-ARS-B) (Serine/threonine-protein phosphatase 6 regulatory subunit ARS-B) (Ankyrin repeat domain-containing protein 44)</fullName>
    </submittedName>
</protein>
<keyword evidence="2 3" id="KW-0040">ANK repeat</keyword>
<reference evidence="6" key="2">
    <citation type="submission" date="2024-04" db="EMBL/GenBank/DDBJ databases">
        <authorList>
            <person name="Chen Y."/>
            <person name="Shah S."/>
            <person name="Dougan E. K."/>
            <person name="Thang M."/>
            <person name="Chan C."/>
        </authorList>
    </citation>
    <scope>NUCLEOTIDE SEQUENCE [LARGE SCALE GENOMIC DNA]</scope>
</reference>
<dbReference type="EMBL" id="CAMXCT020005001">
    <property type="protein sequence ID" value="CAL1164379.1"/>
    <property type="molecule type" value="Genomic_DNA"/>
</dbReference>
<evidence type="ECO:0000256" key="2">
    <source>
        <dbReference type="ARBA" id="ARBA00023043"/>
    </source>
</evidence>
<feature type="repeat" description="ANK" evidence="3">
    <location>
        <begin position="552"/>
        <end position="584"/>
    </location>
</feature>
<evidence type="ECO:0000313" key="6">
    <source>
        <dbReference type="EMBL" id="CAL1164379.1"/>
    </source>
</evidence>